<protein>
    <recommendedName>
        <fullName evidence="6">HemY N-terminal domain-containing protein</fullName>
    </recommendedName>
</protein>
<feature type="transmembrane region" description="Helical" evidence="5">
    <location>
        <begin position="42"/>
        <end position="68"/>
    </location>
</feature>
<dbReference type="STRING" id="86105.NF27_HS00340"/>
<keyword evidence="2 5" id="KW-0812">Transmembrane</keyword>
<name>A0A0C1MR10_9RICK</name>
<dbReference type="InterPro" id="IPR011990">
    <property type="entry name" value="TPR-like_helical_dom_sf"/>
</dbReference>
<evidence type="ECO:0000256" key="5">
    <source>
        <dbReference type="SAM" id="Phobius"/>
    </source>
</evidence>
<reference evidence="7 8" key="1">
    <citation type="submission" date="2014-11" db="EMBL/GenBank/DDBJ databases">
        <title>A Rickettsiales Symbiont of Amoebae With Ancient Features.</title>
        <authorList>
            <person name="Schulz F."/>
            <person name="Martijn J."/>
            <person name="Wascher F."/>
            <person name="Kostanjsek R."/>
            <person name="Ettema T.J."/>
            <person name="Horn M."/>
        </authorList>
    </citation>
    <scope>NUCLEOTIDE SEQUENCE [LARGE SCALE GENOMIC DNA]</scope>
    <source>
        <strain evidence="7 8">UWC36</strain>
    </source>
</reference>
<keyword evidence="8" id="KW-1185">Reference proteome</keyword>
<comment type="caution">
    <text evidence="7">The sequence shown here is derived from an EMBL/GenBank/DDBJ whole genome shotgun (WGS) entry which is preliminary data.</text>
</comment>
<organism evidence="7 8">
    <name type="scientific">Candidatus Jidaibacter acanthamoebae</name>
    <dbReference type="NCBI Taxonomy" id="86105"/>
    <lineage>
        <taxon>Bacteria</taxon>
        <taxon>Pseudomonadati</taxon>
        <taxon>Pseudomonadota</taxon>
        <taxon>Alphaproteobacteria</taxon>
        <taxon>Rickettsiales</taxon>
        <taxon>Candidatus Midichloriaceae</taxon>
        <taxon>Candidatus Jidaibacter</taxon>
    </lineage>
</organism>
<evidence type="ECO:0000256" key="1">
    <source>
        <dbReference type="ARBA" id="ARBA00004370"/>
    </source>
</evidence>
<gene>
    <name evidence="7" type="ORF">NF27_HS00340</name>
</gene>
<dbReference type="EMBL" id="JSWE01000186">
    <property type="protein sequence ID" value="KIE04447.1"/>
    <property type="molecule type" value="Genomic_DNA"/>
</dbReference>
<dbReference type="SUPFAM" id="SSF48452">
    <property type="entry name" value="TPR-like"/>
    <property type="match status" value="1"/>
</dbReference>
<comment type="subcellular location">
    <subcellularLocation>
        <location evidence="1">Membrane</location>
    </subcellularLocation>
</comment>
<dbReference type="AlphaFoldDB" id="A0A0C1MR10"/>
<dbReference type="Gene3D" id="1.25.40.10">
    <property type="entry name" value="Tetratricopeptide repeat domain"/>
    <property type="match status" value="1"/>
</dbReference>
<evidence type="ECO:0000256" key="4">
    <source>
        <dbReference type="ARBA" id="ARBA00023136"/>
    </source>
</evidence>
<dbReference type="GO" id="GO:0016020">
    <property type="term" value="C:membrane"/>
    <property type="evidence" value="ECO:0007669"/>
    <property type="project" value="UniProtKB-SubCell"/>
</dbReference>
<evidence type="ECO:0000313" key="7">
    <source>
        <dbReference type="EMBL" id="KIE04447.1"/>
    </source>
</evidence>
<evidence type="ECO:0000256" key="3">
    <source>
        <dbReference type="ARBA" id="ARBA00022989"/>
    </source>
</evidence>
<evidence type="ECO:0000259" key="6">
    <source>
        <dbReference type="Pfam" id="PF07219"/>
    </source>
</evidence>
<keyword evidence="4 5" id="KW-0472">Membrane</keyword>
<dbReference type="OrthoDB" id="9798343at2"/>
<evidence type="ECO:0000313" key="8">
    <source>
        <dbReference type="Proteomes" id="UP000031258"/>
    </source>
</evidence>
<proteinExistence type="predicted"/>
<dbReference type="InterPro" id="IPR010817">
    <property type="entry name" value="HemY_N"/>
</dbReference>
<feature type="transmembrane region" description="Helical" evidence="5">
    <location>
        <begin position="5"/>
        <end position="22"/>
    </location>
</feature>
<dbReference type="RefSeq" id="WP_039458582.1">
    <property type="nucleotide sequence ID" value="NZ_JSWE01000186.1"/>
</dbReference>
<sequence>MIRIITLIIFIACLTFGFLWLYQNSGNISFDAFGYHVETSFALSVLFLLFFFMAMLLLIRIFFVILGLPYNFKNLITSFYKVNIPLKLEELLVAIYNHNHPKANKALNQLRKHLPENLTNLLASEVALLKEELGEIKLAFLNLSKNDATRIAGIEGLISVAQQENNWNEVITYCNELNKIHKSEWLLSTYIHAFIMEDKWEDLINFIENSRQSSLLAKNRRKQLLGIACYKVANNYFLTRDSENALKYALFSYKHLSDFTPNLILLAKIKAADQKFEDSIKYIKAVWQIEPSFSASDILVSIRKNYTDEKFFKIVKNITGYNSGHYESNLLLAKAALDIGKYEDAFEAISKAIEENYKFRACLIMAEYCQKTHGNVTEVIEWVKRAIGSEIDVFHLLYFWDFNTMNITKFPTNNCFPIARV</sequence>
<evidence type="ECO:0000256" key="2">
    <source>
        <dbReference type="ARBA" id="ARBA00022692"/>
    </source>
</evidence>
<feature type="domain" description="HemY N-terminal" evidence="6">
    <location>
        <begin position="26"/>
        <end position="127"/>
    </location>
</feature>
<dbReference type="Pfam" id="PF07219">
    <property type="entry name" value="HemY_N"/>
    <property type="match status" value="1"/>
</dbReference>
<accession>A0A0C1MR10</accession>
<dbReference type="Proteomes" id="UP000031258">
    <property type="component" value="Unassembled WGS sequence"/>
</dbReference>
<keyword evidence="3 5" id="KW-1133">Transmembrane helix</keyword>